<protein>
    <submittedName>
        <fullName evidence="1">Uncharacterized protein</fullName>
    </submittedName>
</protein>
<evidence type="ECO:0000313" key="2">
    <source>
        <dbReference type="Proteomes" id="UP000238196"/>
    </source>
</evidence>
<sequence length="129" mass="14060">MFGQSTLKQHIQDQRLALHDGKVRQDISLTASKARVYQAITSRQALATVFGAGIIAGLLRPIKQTVVYQDDETPPTTHTRPSRLSMVWGFVSPIVTPLLASLLAERLAMLSAAQYEEPATSDSSADHSD</sequence>
<evidence type="ECO:0000313" key="1">
    <source>
        <dbReference type="EMBL" id="PPC75733.1"/>
    </source>
</evidence>
<reference evidence="1 2" key="1">
    <citation type="submission" date="2018-02" db="EMBL/GenBank/DDBJ databases">
        <title>novel marine gammaproteobacteria from coastal saline agro ecosystem.</title>
        <authorList>
            <person name="Krishnan R."/>
            <person name="Ramesh Kumar N."/>
        </authorList>
    </citation>
    <scope>NUCLEOTIDE SEQUENCE [LARGE SCALE GENOMIC DNA]</scope>
    <source>
        <strain evidence="1 2">228</strain>
    </source>
</reference>
<dbReference type="Proteomes" id="UP000238196">
    <property type="component" value="Unassembled WGS sequence"/>
</dbReference>
<name>A0A2S5KM51_9PROT</name>
<comment type="caution">
    <text evidence="1">The sequence shown here is derived from an EMBL/GenBank/DDBJ whole genome shotgun (WGS) entry which is preliminary data.</text>
</comment>
<dbReference type="EMBL" id="PRLP01000072">
    <property type="protein sequence ID" value="PPC75733.1"/>
    <property type="molecule type" value="Genomic_DNA"/>
</dbReference>
<accession>A0A2S5KM51</accession>
<proteinExistence type="predicted"/>
<organism evidence="1 2">
    <name type="scientific">Proteobacteria bacterium 228</name>
    <dbReference type="NCBI Taxonomy" id="2083153"/>
    <lineage>
        <taxon>Bacteria</taxon>
        <taxon>Pseudomonadati</taxon>
        <taxon>Pseudomonadota</taxon>
    </lineage>
</organism>
<dbReference type="AlphaFoldDB" id="A0A2S5KM51"/>
<gene>
    <name evidence="1" type="ORF">C4K68_19065</name>
</gene>